<dbReference type="SUPFAM" id="SSF56112">
    <property type="entry name" value="Protein kinase-like (PK-like)"/>
    <property type="match status" value="1"/>
</dbReference>
<dbReference type="Proteomes" id="UP000186309">
    <property type="component" value="Chromosome"/>
</dbReference>
<gene>
    <name evidence="3" type="ORF">BSF38_00008</name>
</gene>
<feature type="domain" description="Response regulatory" evidence="1">
    <location>
        <begin position="3"/>
        <end position="91"/>
    </location>
</feature>
<proteinExistence type="predicted"/>
<evidence type="ECO:0000259" key="2">
    <source>
        <dbReference type="Pfam" id="PF01636"/>
    </source>
</evidence>
<evidence type="ECO:0000313" key="4">
    <source>
        <dbReference type="Proteomes" id="UP000186309"/>
    </source>
</evidence>
<organism evidence="3 4">
    <name type="scientific">Paludisphaera borealis</name>
    <dbReference type="NCBI Taxonomy" id="1387353"/>
    <lineage>
        <taxon>Bacteria</taxon>
        <taxon>Pseudomonadati</taxon>
        <taxon>Planctomycetota</taxon>
        <taxon>Planctomycetia</taxon>
        <taxon>Isosphaerales</taxon>
        <taxon>Isosphaeraceae</taxon>
        <taxon>Paludisphaera</taxon>
    </lineage>
</organism>
<accession>A0A1U7CI31</accession>
<name>A0A1U7CI31_9BACT</name>
<dbReference type="Pfam" id="PF00072">
    <property type="entry name" value="Response_reg"/>
    <property type="match status" value="1"/>
</dbReference>
<dbReference type="STRING" id="1387353.BSF38_00008"/>
<dbReference type="CDD" id="cd00156">
    <property type="entry name" value="REC"/>
    <property type="match status" value="1"/>
</dbReference>
<dbReference type="Pfam" id="PF01636">
    <property type="entry name" value="APH"/>
    <property type="match status" value="1"/>
</dbReference>
<dbReference type="InterPro" id="IPR002575">
    <property type="entry name" value="Aminoglycoside_PTrfase"/>
</dbReference>
<keyword evidence="4" id="KW-1185">Reference proteome</keyword>
<dbReference type="GO" id="GO:0000160">
    <property type="term" value="P:phosphorelay signal transduction system"/>
    <property type="evidence" value="ECO:0007669"/>
    <property type="project" value="InterPro"/>
</dbReference>
<dbReference type="Gene3D" id="3.40.50.2300">
    <property type="match status" value="1"/>
</dbReference>
<evidence type="ECO:0000259" key="1">
    <source>
        <dbReference type="Pfam" id="PF00072"/>
    </source>
</evidence>
<protein>
    <recommendedName>
        <fullName evidence="5">Response regulatory domain-containing protein</fullName>
    </recommendedName>
</protein>
<dbReference type="SUPFAM" id="SSF52172">
    <property type="entry name" value="CheY-like"/>
    <property type="match status" value="1"/>
</dbReference>
<evidence type="ECO:0000313" key="3">
    <source>
        <dbReference type="EMBL" id="APW58610.1"/>
    </source>
</evidence>
<dbReference type="InterPro" id="IPR011006">
    <property type="entry name" value="CheY-like_superfamily"/>
</dbReference>
<dbReference type="EMBL" id="CP019082">
    <property type="protein sequence ID" value="APW58610.1"/>
    <property type="molecule type" value="Genomic_DNA"/>
</dbReference>
<dbReference type="KEGG" id="pbor:BSF38_00008"/>
<dbReference type="AlphaFoldDB" id="A0A1U7CI31"/>
<evidence type="ECO:0008006" key="5">
    <source>
        <dbReference type="Google" id="ProtNLM"/>
    </source>
</evidence>
<dbReference type="InterPro" id="IPR011009">
    <property type="entry name" value="Kinase-like_dom_sf"/>
</dbReference>
<feature type="domain" description="Aminoglycoside phosphotransferase" evidence="2">
    <location>
        <begin position="181"/>
        <end position="378"/>
    </location>
</feature>
<reference evidence="4" key="1">
    <citation type="submission" date="2016-12" db="EMBL/GenBank/DDBJ databases">
        <title>Comparative genomics of four Isosphaeraceae planctomycetes: a common pool of plasmids and glycoside hydrolase genes.</title>
        <authorList>
            <person name="Ivanova A."/>
        </authorList>
    </citation>
    <scope>NUCLEOTIDE SEQUENCE [LARGE SCALE GENOMIC DNA]</scope>
    <source>
        <strain evidence="4">PX4</strain>
    </source>
</reference>
<sequence>MFVLLVEDEDDFIDELRQVFLELAPSAEIQVARSRSSAMKLIDKVFFDLIVLDLKIPTIDGALDAEPEHGHAVFAKAQSVAPGTPVFVLTGSPVEDFIQPMLSKQQQVDIWGQGQKVGNLTFLQKFNFERCPENLRPIVDGISGLADVELDRQGCDLSTPNDRLIRIFAKLNGGAFCRVTKLSGGLSTAVVLRLHLTDPSGALIYDAIAKLGSADVVREEGEKFDKLVARLDPSATPRKLATLEFGAGSQAGNFYSLARGFDVSAFDVALWAEPRAAGAILAVEQATKPWNDGVAQSRRTIREIRQRVLSDENAARLAAAHRIKWADELEAKIIQTKWAYIHGDFHGLNILASDQGAVVIIDYGDVGDGPASLDPITLELSLIFHPQGPFHPQRADRVNWPTTEQAMRWGDLDFYLAGCPAAEFIRECRAWSERVAVGKREISACAYSYLLRQLKYNDVDKALALALLTGVYAHFNST</sequence>
<dbReference type="InterPro" id="IPR001789">
    <property type="entry name" value="Sig_transdc_resp-reg_receiver"/>
</dbReference>